<dbReference type="OrthoDB" id="4897004at2759"/>
<accession>A0A024SMP7</accession>
<gene>
    <name evidence="1" type="ORF">M419DRAFT_69603</name>
</gene>
<evidence type="ECO:0000313" key="1">
    <source>
        <dbReference type="EMBL" id="ETS06595.1"/>
    </source>
</evidence>
<dbReference type="KEGG" id="trr:M419DRAFT_69603"/>
<dbReference type="EMBL" id="KI911139">
    <property type="protein sequence ID" value="ETS06595.1"/>
    <property type="molecule type" value="Genomic_DNA"/>
</dbReference>
<dbReference type="Proteomes" id="UP000024376">
    <property type="component" value="Unassembled WGS sequence"/>
</dbReference>
<dbReference type="AlphaFoldDB" id="A0A024SMP7"/>
<protein>
    <submittedName>
        <fullName evidence="1">Uncharacterized protein</fullName>
    </submittedName>
</protein>
<proteinExistence type="predicted"/>
<organism evidence="1 2">
    <name type="scientific">Hypocrea jecorina (strain ATCC 56765 / BCRC 32924 / NRRL 11460 / Rut C-30)</name>
    <name type="common">Trichoderma reesei</name>
    <dbReference type="NCBI Taxonomy" id="1344414"/>
    <lineage>
        <taxon>Eukaryota</taxon>
        <taxon>Fungi</taxon>
        <taxon>Dikarya</taxon>
        <taxon>Ascomycota</taxon>
        <taxon>Pezizomycotina</taxon>
        <taxon>Sordariomycetes</taxon>
        <taxon>Hypocreomycetidae</taxon>
        <taxon>Hypocreales</taxon>
        <taxon>Hypocreaceae</taxon>
        <taxon>Trichoderma</taxon>
    </lineage>
</organism>
<sequence>MSEAENLSHASVQESIAGCERQGELDIFDLMIASRSLRSFIFQIEGSCCPGFKIGWVSTVTARFFYGHIEIGELTFENTPVVPDGANFVTIPEGEYREDIVNIKSMVGFESFFDDLMPKSGAAHWLDEDERKTTAAMSVSPDGHHLALTIDLAKPPRIKCEVRSLTISDNRININMRNTSSGPINMVLDADCEFVLLQDKKTVGNLLGMFNIHSGTEDWVVNGTIQDGVSGVVLLKGVRYREHFADNTWYQYFIQSFEVEINVDRAASGRVVKKRKLSTRSSEL</sequence>
<name>A0A024SMP7_HYPJR</name>
<reference evidence="2" key="1">
    <citation type="journal article" date="2013" name="Ind. Biotechnol.">
        <title>Comparative genomics analysis of Trichoderma reesei strains.</title>
        <authorList>
            <person name="Koike H."/>
            <person name="Aerts A."/>
            <person name="LaButti K."/>
            <person name="Grigoriev I.V."/>
            <person name="Baker S.E."/>
        </authorList>
    </citation>
    <scope>NUCLEOTIDE SEQUENCE [LARGE SCALE GENOMIC DNA]</scope>
    <source>
        <strain evidence="2">ATCC 56765 / BCRC 32924 / NRRL 11460 / Rut C-30</strain>
    </source>
</reference>
<evidence type="ECO:0000313" key="2">
    <source>
        <dbReference type="Proteomes" id="UP000024376"/>
    </source>
</evidence>
<dbReference type="HOGENOM" id="CLU_085784_0_0_1"/>